<keyword evidence="1" id="KW-0732">Signal</keyword>
<organism evidence="3 4">
    <name type="scientific">Sphingomonas ginsenosidivorax</name>
    <dbReference type="NCBI Taxonomy" id="862135"/>
    <lineage>
        <taxon>Bacteria</taxon>
        <taxon>Pseudomonadati</taxon>
        <taxon>Pseudomonadota</taxon>
        <taxon>Alphaproteobacteria</taxon>
        <taxon>Sphingomonadales</taxon>
        <taxon>Sphingomonadaceae</taxon>
        <taxon>Sphingomonas</taxon>
    </lineage>
</organism>
<accession>A0A5C6UJK8</accession>
<dbReference type="Proteomes" id="UP000321250">
    <property type="component" value="Unassembled WGS sequence"/>
</dbReference>
<name>A0A5C6UJK8_9SPHN</name>
<dbReference type="RefSeq" id="WP_147083725.1">
    <property type="nucleotide sequence ID" value="NZ_VOQR01000001.1"/>
</dbReference>
<proteinExistence type="predicted"/>
<evidence type="ECO:0000256" key="1">
    <source>
        <dbReference type="SAM" id="SignalP"/>
    </source>
</evidence>
<keyword evidence="4" id="KW-1185">Reference proteome</keyword>
<feature type="domain" description="Flagella basal body P-ring formation protein FlgA SAF" evidence="2">
    <location>
        <begin position="95"/>
        <end position="165"/>
    </location>
</feature>
<sequence>MFRALLLTLLLPATPALAAGFQDTTGLDRAVSAFAGHAIGDEGGARAPVDARLKLAQCPTVALSWRTPAHDAVVIACSGPDWKIYVPMRASVTPVGEPTVVTMAVAKGPPVIKRGDPVVIEAASAGFQISREGIAMGDAAAGARLLVKVGDARTPVQAIALADGRATLPGWGQ</sequence>
<gene>
    <name evidence="3" type="ORF">FSB78_16965</name>
</gene>
<dbReference type="EMBL" id="VOQR01000001">
    <property type="protein sequence ID" value="TXC72451.1"/>
    <property type="molecule type" value="Genomic_DNA"/>
</dbReference>
<comment type="caution">
    <text evidence="3">The sequence shown here is derived from an EMBL/GenBank/DDBJ whole genome shotgun (WGS) entry which is preliminary data.</text>
</comment>
<evidence type="ECO:0000259" key="2">
    <source>
        <dbReference type="Pfam" id="PF13144"/>
    </source>
</evidence>
<evidence type="ECO:0000313" key="3">
    <source>
        <dbReference type="EMBL" id="TXC72451.1"/>
    </source>
</evidence>
<reference evidence="3 4" key="1">
    <citation type="journal article" date="2013" name="Antonie Van Leeuwenhoek">
        <title>Sphingomonas ginsenosidivorax sp. nov., with the ability to transform ginsenosides.</title>
        <authorList>
            <person name="Jin X.F."/>
            <person name="Kim J.K."/>
            <person name="Liu Q.M."/>
            <person name="Kang M.S."/>
            <person name="He D."/>
            <person name="Jin F.X."/>
            <person name="Kim S.C."/>
            <person name="Im W.T."/>
        </authorList>
    </citation>
    <scope>NUCLEOTIDE SEQUENCE [LARGE SCALE GENOMIC DNA]</scope>
    <source>
        <strain evidence="3 4">KHI67</strain>
    </source>
</reference>
<protein>
    <recommendedName>
        <fullName evidence="2">Flagella basal body P-ring formation protein FlgA SAF domain-containing protein</fullName>
    </recommendedName>
</protein>
<dbReference type="Pfam" id="PF13144">
    <property type="entry name" value="ChapFlgA"/>
    <property type="match status" value="1"/>
</dbReference>
<feature type="chain" id="PRO_5022817287" description="Flagella basal body P-ring formation protein FlgA SAF domain-containing protein" evidence="1">
    <location>
        <begin position="19"/>
        <end position="173"/>
    </location>
</feature>
<feature type="signal peptide" evidence="1">
    <location>
        <begin position="1"/>
        <end position="18"/>
    </location>
</feature>
<dbReference type="InterPro" id="IPR017585">
    <property type="entry name" value="SAF_FlgA"/>
</dbReference>
<dbReference type="Gene3D" id="2.30.30.760">
    <property type="match status" value="1"/>
</dbReference>
<evidence type="ECO:0000313" key="4">
    <source>
        <dbReference type="Proteomes" id="UP000321250"/>
    </source>
</evidence>
<dbReference type="OrthoDB" id="7408548at2"/>
<dbReference type="AlphaFoldDB" id="A0A5C6UJK8"/>